<comment type="caution">
    <text evidence="9">The sequence shown here is derived from an EMBL/GenBank/DDBJ whole genome shotgun (WGS) entry which is preliminary data.</text>
</comment>
<dbReference type="PANTHER" id="PTHR12246">
    <property type="entry name" value="PALMITOYLTRANSFERASE ZDHHC16"/>
    <property type="match status" value="1"/>
</dbReference>
<dbReference type="InterPro" id="IPR039859">
    <property type="entry name" value="PFA4/ZDH16/20/ERF2-like"/>
</dbReference>
<evidence type="ECO:0000256" key="2">
    <source>
        <dbReference type="ARBA" id="ARBA00022679"/>
    </source>
</evidence>
<dbReference type="PROSITE" id="PS50216">
    <property type="entry name" value="DHHC"/>
    <property type="match status" value="1"/>
</dbReference>
<dbReference type="OrthoDB" id="9909019at2759"/>
<accession>A0A1W0A8N2</accession>
<dbReference type="GO" id="GO:0019706">
    <property type="term" value="F:protein-cysteine S-palmitoyltransferase activity"/>
    <property type="evidence" value="ECO:0007669"/>
    <property type="project" value="UniProtKB-EC"/>
</dbReference>
<feature type="transmembrane region" description="Helical" evidence="7">
    <location>
        <begin position="64"/>
        <end position="86"/>
    </location>
</feature>
<proteinExistence type="inferred from homology"/>
<evidence type="ECO:0000313" key="9">
    <source>
        <dbReference type="EMBL" id="OQS06531.1"/>
    </source>
</evidence>
<feature type="domain" description="Palmitoyltransferase DHHC" evidence="8">
    <location>
        <begin position="126"/>
        <end position="261"/>
    </location>
</feature>
<protein>
    <recommendedName>
        <fullName evidence="7">Palmitoyltransferase</fullName>
        <ecNumber evidence="7">2.3.1.225</ecNumber>
    </recommendedName>
</protein>
<dbReference type="EC" id="2.3.1.225" evidence="7"/>
<keyword evidence="3 7" id="KW-0812">Transmembrane</keyword>
<comment type="domain">
    <text evidence="7">The DHHC domain is required for palmitoyltransferase activity.</text>
</comment>
<keyword evidence="4 7" id="KW-1133">Transmembrane helix</keyword>
<feature type="transmembrane region" description="Helical" evidence="7">
    <location>
        <begin position="30"/>
        <end position="52"/>
    </location>
</feature>
<comment type="subcellular location">
    <subcellularLocation>
        <location evidence="1">Membrane</location>
        <topology evidence="1">Multi-pass membrane protein</topology>
    </subcellularLocation>
</comment>
<evidence type="ECO:0000256" key="4">
    <source>
        <dbReference type="ARBA" id="ARBA00022989"/>
    </source>
</evidence>
<feature type="transmembrane region" description="Helical" evidence="7">
    <location>
        <begin position="174"/>
        <end position="194"/>
    </location>
</feature>
<dbReference type="InterPro" id="IPR001594">
    <property type="entry name" value="Palmitoyltrfase_DHHC"/>
</dbReference>
<comment type="similarity">
    <text evidence="7">Belongs to the DHHC palmitoyltransferase family.</text>
</comment>
<comment type="catalytic activity">
    <reaction evidence="7">
        <text>L-cysteinyl-[protein] + hexadecanoyl-CoA = S-hexadecanoyl-L-cysteinyl-[protein] + CoA</text>
        <dbReference type="Rhea" id="RHEA:36683"/>
        <dbReference type="Rhea" id="RHEA-COMP:10131"/>
        <dbReference type="Rhea" id="RHEA-COMP:11032"/>
        <dbReference type="ChEBI" id="CHEBI:29950"/>
        <dbReference type="ChEBI" id="CHEBI:57287"/>
        <dbReference type="ChEBI" id="CHEBI:57379"/>
        <dbReference type="ChEBI" id="CHEBI:74151"/>
        <dbReference type="EC" id="2.3.1.225"/>
    </reaction>
</comment>
<dbReference type="AlphaFoldDB" id="A0A1W0A8N2"/>
<reference evidence="9 10" key="1">
    <citation type="journal article" date="2014" name="Genome Biol. Evol.">
        <title>The secreted proteins of Achlya hypogyna and Thraustotheca clavata identify the ancestral oomycete secretome and reveal gene acquisitions by horizontal gene transfer.</title>
        <authorList>
            <person name="Misner I."/>
            <person name="Blouin N."/>
            <person name="Leonard G."/>
            <person name="Richards T.A."/>
            <person name="Lane C.E."/>
        </authorList>
    </citation>
    <scope>NUCLEOTIDE SEQUENCE [LARGE SCALE GENOMIC DNA]</scope>
    <source>
        <strain evidence="9 10">ATCC 34112</strain>
    </source>
</reference>
<dbReference type="GO" id="GO:0016020">
    <property type="term" value="C:membrane"/>
    <property type="evidence" value="ECO:0007669"/>
    <property type="project" value="UniProtKB-SubCell"/>
</dbReference>
<keyword evidence="2 7" id="KW-0808">Transferase</keyword>
<evidence type="ECO:0000256" key="7">
    <source>
        <dbReference type="RuleBase" id="RU079119"/>
    </source>
</evidence>
<dbReference type="Pfam" id="PF01529">
    <property type="entry name" value="DHHC"/>
    <property type="match status" value="1"/>
</dbReference>
<evidence type="ECO:0000259" key="8">
    <source>
        <dbReference type="Pfam" id="PF01529"/>
    </source>
</evidence>
<dbReference type="EMBL" id="JNBS01000333">
    <property type="protein sequence ID" value="OQS06531.1"/>
    <property type="molecule type" value="Genomic_DNA"/>
</dbReference>
<feature type="transmembrane region" description="Helical" evidence="7">
    <location>
        <begin position="224"/>
        <end position="252"/>
    </location>
</feature>
<dbReference type="STRING" id="74557.A0A1W0A8N2"/>
<keyword evidence="6 7" id="KW-0012">Acyltransferase</keyword>
<keyword evidence="10" id="KW-1185">Reference proteome</keyword>
<name>A0A1W0A8N2_9STRA</name>
<organism evidence="9 10">
    <name type="scientific">Thraustotheca clavata</name>
    <dbReference type="NCBI Taxonomy" id="74557"/>
    <lineage>
        <taxon>Eukaryota</taxon>
        <taxon>Sar</taxon>
        <taxon>Stramenopiles</taxon>
        <taxon>Oomycota</taxon>
        <taxon>Saprolegniomycetes</taxon>
        <taxon>Saprolegniales</taxon>
        <taxon>Achlyaceae</taxon>
        <taxon>Thraustotheca</taxon>
    </lineage>
</organism>
<sequence length="324" mass="36758">MTWTDAIFHGVFLVLHRVARCGLLTVRRCGLLFVALGVFMIGFTAGVFMYYILPLITSGIASYWGFTMLTLGILFNILFNYALCVLTDPGKIRHHQDNDEYEFNNDSDEDVEQGTLLQPSLRRRQNQETAYCRKCHIQRPIRAHHCSVCEVCIDHMDHHCPWINNCVGLHNYRYFCTFLFWLAAGCWYSAILSFKPAVGDVSKEELVKYGNVFSSAILELGPQAMMYCVFLIAASAGLLVSFLCGWHFYLVLTAQSSIEYQVNRSKRALRLNGGKIISPYCRGSPHKNWEAVFGPCRFKLLSLLPSRRPTPILLGSACSNKDIV</sequence>
<evidence type="ECO:0000313" key="10">
    <source>
        <dbReference type="Proteomes" id="UP000243217"/>
    </source>
</evidence>
<evidence type="ECO:0000256" key="6">
    <source>
        <dbReference type="ARBA" id="ARBA00023315"/>
    </source>
</evidence>
<evidence type="ECO:0000256" key="1">
    <source>
        <dbReference type="ARBA" id="ARBA00004141"/>
    </source>
</evidence>
<evidence type="ECO:0000256" key="5">
    <source>
        <dbReference type="ARBA" id="ARBA00023136"/>
    </source>
</evidence>
<keyword evidence="5 7" id="KW-0472">Membrane</keyword>
<gene>
    <name evidence="9" type="ORF">THRCLA_01428</name>
</gene>
<dbReference type="Proteomes" id="UP000243217">
    <property type="component" value="Unassembled WGS sequence"/>
</dbReference>
<evidence type="ECO:0000256" key="3">
    <source>
        <dbReference type="ARBA" id="ARBA00022692"/>
    </source>
</evidence>